<dbReference type="KEGG" id="nhu:H0264_05960"/>
<evidence type="ECO:0000313" key="2">
    <source>
        <dbReference type="EMBL" id="QLY34157.1"/>
    </source>
</evidence>
<accession>A0A7D6VJ81</accession>
<evidence type="ECO:0000313" key="3">
    <source>
        <dbReference type="Proteomes" id="UP000515512"/>
    </source>
</evidence>
<dbReference type="InterPro" id="IPR036170">
    <property type="entry name" value="YezG-like_sf"/>
</dbReference>
<organism evidence="2 3">
    <name type="scientific">Nocardia huaxiensis</name>
    <dbReference type="NCBI Taxonomy" id="2755382"/>
    <lineage>
        <taxon>Bacteria</taxon>
        <taxon>Bacillati</taxon>
        <taxon>Actinomycetota</taxon>
        <taxon>Actinomycetes</taxon>
        <taxon>Mycobacteriales</taxon>
        <taxon>Nocardiaceae</taxon>
        <taxon>Nocardia</taxon>
    </lineage>
</organism>
<dbReference type="AlphaFoldDB" id="A0A7D6VJ81"/>
<feature type="compositionally biased region" description="Basic residues" evidence="1">
    <location>
        <begin position="448"/>
        <end position="457"/>
    </location>
</feature>
<protein>
    <submittedName>
        <fullName evidence="2">Uncharacterized protein</fullName>
    </submittedName>
</protein>
<reference evidence="2 3" key="1">
    <citation type="submission" date="2020-07" db="EMBL/GenBank/DDBJ databases">
        <authorList>
            <person name="Zhuang K."/>
            <person name="Ran Y."/>
        </authorList>
    </citation>
    <scope>NUCLEOTIDE SEQUENCE [LARGE SCALE GENOMIC DNA]</scope>
    <source>
        <strain evidence="2 3">WCH-YHL-001</strain>
    </source>
</reference>
<dbReference type="SUPFAM" id="SSF160424">
    <property type="entry name" value="BH3703-like"/>
    <property type="match status" value="1"/>
</dbReference>
<gene>
    <name evidence="2" type="ORF">H0264_05960</name>
</gene>
<name>A0A7D6VJ81_9NOCA</name>
<keyword evidence="3" id="KW-1185">Reference proteome</keyword>
<proteinExistence type="predicted"/>
<sequence length="457" mass="49859">MHEIAIALARSGPQDWQQLDALFVLTTEVEIAQVFFSDAEQRTERVQPSTQVLELLRAQRNVSAELGDGPWWRLQLSLAVSGAIEVDYDYGDEPFPDEQLFPPEVYRADLAVYPRNSLPVWLAAYIGHGDRQTRTPRTAAVQARADRAGAIRATVSDNDFPEFPLMWSRWSVLAAAFVAAGSQWGPRILPALGYFEGSKRSGSTLYALPGGRAVLSGGVWNAPELDAAYNTGSALPQLYSGAPAWVAGPVLNPRAANGLLSFCYWWENGRWYRAESPPADDLAAAVPGMWTRGTVTDVVCGLITADPTAEQRAAVQALVEAAEVGVVTHDTVAAAFGDPDVFDIDSAFYQLTMAGLTLSLPDPIPSAEALDQVRRFISAQGADTSGYPLDQLRADRLGVGWMIYVPTRPGEVSIGRAIFYVADDGVLEQSSSSVPPSQYIPEFEQRFRTRHRNPSQR</sequence>
<feature type="region of interest" description="Disordered" evidence="1">
    <location>
        <begin position="429"/>
        <end position="457"/>
    </location>
</feature>
<dbReference type="Proteomes" id="UP000515512">
    <property type="component" value="Chromosome"/>
</dbReference>
<evidence type="ECO:0000256" key="1">
    <source>
        <dbReference type="SAM" id="MobiDB-lite"/>
    </source>
</evidence>
<dbReference type="EMBL" id="CP059399">
    <property type="protein sequence ID" value="QLY34157.1"/>
    <property type="molecule type" value="Genomic_DNA"/>
</dbReference>